<organism evidence="1 2">
    <name type="scientific">Miscanthus lutarioriparius</name>
    <dbReference type="NCBI Taxonomy" id="422564"/>
    <lineage>
        <taxon>Eukaryota</taxon>
        <taxon>Viridiplantae</taxon>
        <taxon>Streptophyta</taxon>
        <taxon>Embryophyta</taxon>
        <taxon>Tracheophyta</taxon>
        <taxon>Spermatophyta</taxon>
        <taxon>Magnoliopsida</taxon>
        <taxon>Liliopsida</taxon>
        <taxon>Poales</taxon>
        <taxon>Poaceae</taxon>
        <taxon>PACMAD clade</taxon>
        <taxon>Panicoideae</taxon>
        <taxon>Andropogonodae</taxon>
        <taxon>Andropogoneae</taxon>
        <taxon>Saccharinae</taxon>
        <taxon>Miscanthus</taxon>
    </lineage>
</organism>
<dbReference type="EMBL" id="CAJGYO010000009">
    <property type="protein sequence ID" value="CAD6252693.1"/>
    <property type="molecule type" value="Genomic_DNA"/>
</dbReference>
<evidence type="ECO:0000313" key="1">
    <source>
        <dbReference type="EMBL" id="CAD6252693.1"/>
    </source>
</evidence>
<sequence length="522" mass="58474">MGEGSHNVIFFHRGFDTTPPSNNARWGVFRYDIAAGKEERVTPEGIDAMTPAAISETKVAVAIIREKSMQVVMKVERVVTQYRHIEIFDMALPGQPPVEASMNQVAGNQMRLYDLPSKLLCRVINVELKVPSSSRRVFFTHGGGRVVAAAWRRPGGGSGVIRLVLIRNVTKTRPEGDHYNPFVLDGGRRVGYHRCRTDKLLKVQRSTTSIQWRFDNVQPPESHADVGLFRVTGMFPSVSKNGKKLAFVDNEFKAVWLADSRGGLRVVYKVRTPKSVFSTSWNQNDDLDTLYVCEGPAFSIDKPVQIMRKPNVSREDYENLETFPLTDEEYNYAFPSTNAEGTNLVFPSSRNRVPGGERQHKNLYIIDAEKGEAAGVVPLTDRAWTDTHCSWSPREGCDWIVFSSSGRPEADVVKGNDPGYFAVYLVNAKDIKKGQVPVPVRVIHSARTIAGHVNHPVLSPDMASIVFTADLAAVYADPISLPHFTHSDRPYGDIFSVNLRDTTDMAKKKDIQEFHRITHSRY</sequence>
<name>A0A811Q109_9POAL</name>
<dbReference type="Proteomes" id="UP000604825">
    <property type="component" value="Unassembled WGS sequence"/>
</dbReference>
<dbReference type="PANTHER" id="PTHR32161:SF16">
    <property type="entry name" value="EXPRESSED PROTEIN"/>
    <property type="match status" value="1"/>
</dbReference>
<dbReference type="Gene3D" id="2.120.10.30">
    <property type="entry name" value="TolB, C-terminal domain"/>
    <property type="match status" value="1"/>
</dbReference>
<proteinExistence type="predicted"/>
<gene>
    <name evidence="1" type="ORF">NCGR_LOCUS36341</name>
</gene>
<dbReference type="PANTHER" id="PTHR32161">
    <property type="entry name" value="DPP6 N-TERMINAL DOMAIN-LIKE PROTEIN"/>
    <property type="match status" value="1"/>
</dbReference>
<comment type="caution">
    <text evidence="1">The sequence shown here is derived from an EMBL/GenBank/DDBJ whole genome shotgun (WGS) entry which is preliminary data.</text>
</comment>
<dbReference type="InterPro" id="IPR011042">
    <property type="entry name" value="6-blade_b-propeller_TolB-like"/>
</dbReference>
<evidence type="ECO:0000313" key="2">
    <source>
        <dbReference type="Proteomes" id="UP000604825"/>
    </source>
</evidence>
<protein>
    <submittedName>
        <fullName evidence="1">Uncharacterized protein</fullName>
    </submittedName>
</protein>
<dbReference type="SUPFAM" id="SSF82171">
    <property type="entry name" value="DPP6 N-terminal domain-like"/>
    <property type="match status" value="1"/>
</dbReference>
<reference evidence="1" key="1">
    <citation type="submission" date="2020-10" db="EMBL/GenBank/DDBJ databases">
        <authorList>
            <person name="Han B."/>
            <person name="Lu T."/>
            <person name="Zhao Q."/>
            <person name="Huang X."/>
            <person name="Zhao Y."/>
        </authorList>
    </citation>
    <scope>NUCLEOTIDE SEQUENCE</scope>
</reference>
<keyword evidence="2" id="KW-1185">Reference proteome</keyword>
<accession>A0A811Q109</accession>
<dbReference type="AlphaFoldDB" id="A0A811Q109"/>
<dbReference type="OrthoDB" id="43744at2759"/>